<evidence type="ECO:0000259" key="1">
    <source>
        <dbReference type="Pfam" id="PF03364"/>
    </source>
</evidence>
<reference evidence="2" key="1">
    <citation type="submission" date="2023-05" db="EMBL/GenBank/DDBJ databases">
        <title>Streptantibioticus silvisoli sp. nov., acidotolerant actinomycetes 1 from pine litter.</title>
        <authorList>
            <person name="Swiecimska M."/>
            <person name="Golinska P."/>
            <person name="Sangal V."/>
            <person name="Wachnowicz B."/>
            <person name="Goodfellow M."/>
        </authorList>
    </citation>
    <scope>NUCLEOTIDE SEQUENCE</scope>
    <source>
        <strain evidence="2">SL13</strain>
    </source>
</reference>
<dbReference type="InterPro" id="IPR023393">
    <property type="entry name" value="START-like_dom_sf"/>
</dbReference>
<dbReference type="Gene3D" id="3.30.530.20">
    <property type="match status" value="1"/>
</dbReference>
<name>A0AA90K9E0_9ACTN</name>
<dbReference type="RefSeq" id="WP_271318568.1">
    <property type="nucleotide sequence ID" value="NZ_JABXJJ020000017.1"/>
</dbReference>
<dbReference type="EMBL" id="JABXJJ020000017">
    <property type="protein sequence ID" value="MDI5970782.1"/>
    <property type="molecule type" value="Genomic_DNA"/>
</dbReference>
<organism evidence="2">
    <name type="scientific">Streptantibioticus silvisoli</name>
    <dbReference type="NCBI Taxonomy" id="2705255"/>
    <lineage>
        <taxon>Bacteria</taxon>
        <taxon>Bacillati</taxon>
        <taxon>Actinomycetota</taxon>
        <taxon>Actinomycetes</taxon>
        <taxon>Kitasatosporales</taxon>
        <taxon>Streptomycetaceae</taxon>
        <taxon>Streptantibioticus</taxon>
    </lineage>
</organism>
<sequence length="149" mass="16258">MPHVEVELRIAAPVADSWAAVMDVESYPHVMDNVRAVRITATTAPDTRTTAWSVDLKGSVLEWTESERLDHAAMRFDFHQLSGDLADFSGYWGVRHGDDGGSVVTLSVDFEIGIPLLADMLNPVAAKALRDNAHQMLTALEQRLVGSTG</sequence>
<accession>A0AA90K9E0</accession>
<dbReference type="SUPFAM" id="SSF55961">
    <property type="entry name" value="Bet v1-like"/>
    <property type="match status" value="1"/>
</dbReference>
<dbReference type="Pfam" id="PF03364">
    <property type="entry name" value="Polyketide_cyc"/>
    <property type="match status" value="1"/>
</dbReference>
<proteinExistence type="predicted"/>
<gene>
    <name evidence="2" type="ORF">POF50_015775</name>
</gene>
<dbReference type="AlphaFoldDB" id="A0AA90K9E0"/>
<protein>
    <submittedName>
        <fullName evidence="2">SRPBCC family protein</fullName>
    </submittedName>
</protein>
<evidence type="ECO:0000313" key="2">
    <source>
        <dbReference type="EMBL" id="MDI5970782.1"/>
    </source>
</evidence>
<comment type="caution">
    <text evidence="2">The sequence shown here is derived from an EMBL/GenBank/DDBJ whole genome shotgun (WGS) entry which is preliminary data.</text>
</comment>
<feature type="domain" description="Coenzyme Q-binding protein COQ10 START" evidence="1">
    <location>
        <begin position="10"/>
        <end position="136"/>
    </location>
</feature>
<dbReference type="InterPro" id="IPR005031">
    <property type="entry name" value="COQ10_START"/>
</dbReference>